<dbReference type="SUPFAM" id="SSF158446">
    <property type="entry name" value="IVS-encoded protein-like"/>
    <property type="match status" value="1"/>
</dbReference>
<sequence length="118" mass="13766">MYEEISKLIAFQKAHELVIELYKITAHFPREEIYSLTSQLRRSTASVPSNIVEGRARETNAEYKRFLIIARGSIEETRYHLLLSRDLKYISAEQYQNLENKACEVSKMLNALIKKINS</sequence>
<evidence type="ECO:0000313" key="2">
    <source>
        <dbReference type="Proteomes" id="UP000253490"/>
    </source>
</evidence>
<dbReference type="NCBIfam" id="TIGR02436">
    <property type="entry name" value="four helix bundle protein"/>
    <property type="match status" value="1"/>
</dbReference>
<dbReference type="InterPro" id="IPR012657">
    <property type="entry name" value="23S_rRNA-intervening_sequence"/>
</dbReference>
<dbReference type="Proteomes" id="UP000253490">
    <property type="component" value="Unassembled WGS sequence"/>
</dbReference>
<evidence type="ECO:0000313" key="1">
    <source>
        <dbReference type="EMBL" id="RBP58072.1"/>
    </source>
</evidence>
<dbReference type="RefSeq" id="WP_113921756.1">
    <property type="nucleotide sequence ID" value="NZ_QNRX01000025.1"/>
</dbReference>
<dbReference type="PANTHER" id="PTHR38471:SF2">
    <property type="entry name" value="FOUR HELIX BUNDLE PROTEIN"/>
    <property type="match status" value="1"/>
</dbReference>
<dbReference type="Pfam" id="PF05635">
    <property type="entry name" value="23S_rRNA_IVP"/>
    <property type="match status" value="1"/>
</dbReference>
<comment type="caution">
    <text evidence="1">The sequence shown here is derived from an EMBL/GenBank/DDBJ whole genome shotgun (WGS) entry which is preliminary data.</text>
</comment>
<keyword evidence="2" id="KW-1185">Reference proteome</keyword>
<dbReference type="Gene3D" id="1.20.1440.60">
    <property type="entry name" value="23S rRNA-intervening sequence"/>
    <property type="match status" value="1"/>
</dbReference>
<dbReference type="PANTHER" id="PTHR38471">
    <property type="entry name" value="FOUR HELIX BUNDLE PROTEIN"/>
    <property type="match status" value="1"/>
</dbReference>
<accession>A0A366HYN2</accession>
<dbReference type="OrthoDB" id="160990at2"/>
<dbReference type="AlphaFoldDB" id="A0A366HYN2"/>
<name>A0A366HYN2_9FIRM</name>
<protein>
    <submittedName>
        <fullName evidence="1">Four helix bundle protein</fullName>
    </submittedName>
</protein>
<reference evidence="1 2" key="1">
    <citation type="submission" date="2018-06" db="EMBL/GenBank/DDBJ databases">
        <title>Genomic Encyclopedia of Type Strains, Phase IV (KMG-IV): sequencing the most valuable type-strain genomes for metagenomic binning, comparative biology and taxonomic classification.</title>
        <authorList>
            <person name="Goeker M."/>
        </authorList>
    </citation>
    <scope>NUCLEOTIDE SEQUENCE [LARGE SCALE GENOMIC DNA]</scope>
    <source>
        <strain evidence="1 2">DSM 22112</strain>
    </source>
</reference>
<dbReference type="EMBL" id="QNRX01000025">
    <property type="protein sequence ID" value="RBP58072.1"/>
    <property type="molecule type" value="Genomic_DNA"/>
</dbReference>
<dbReference type="InterPro" id="IPR036583">
    <property type="entry name" value="23S_rRNA_IVS_sf"/>
</dbReference>
<proteinExistence type="predicted"/>
<organism evidence="1 2">
    <name type="scientific">Alkalibaculum bacchi</name>
    <dbReference type="NCBI Taxonomy" id="645887"/>
    <lineage>
        <taxon>Bacteria</taxon>
        <taxon>Bacillati</taxon>
        <taxon>Bacillota</taxon>
        <taxon>Clostridia</taxon>
        <taxon>Eubacteriales</taxon>
        <taxon>Eubacteriaceae</taxon>
        <taxon>Alkalibaculum</taxon>
    </lineage>
</organism>
<gene>
    <name evidence="1" type="ORF">DES36_1257</name>
</gene>
<dbReference type="CDD" id="cd16377">
    <property type="entry name" value="23S_rRNA_IVP_like"/>
    <property type="match status" value="1"/>
</dbReference>